<evidence type="ECO:0000313" key="1">
    <source>
        <dbReference type="EMBL" id="BCK82769.1"/>
    </source>
</evidence>
<dbReference type="SUPFAM" id="SSF51182">
    <property type="entry name" value="RmlC-like cupins"/>
    <property type="match status" value="1"/>
</dbReference>
<keyword evidence="2" id="KW-1185">Reference proteome</keyword>
<dbReference type="RefSeq" id="WP_228300421.1">
    <property type="nucleotide sequence ID" value="NZ_AP023420.1"/>
</dbReference>
<dbReference type="InterPro" id="IPR014710">
    <property type="entry name" value="RmlC-like_jellyroll"/>
</dbReference>
<evidence type="ECO:0008006" key="3">
    <source>
        <dbReference type="Google" id="ProtNLM"/>
    </source>
</evidence>
<dbReference type="Gene3D" id="2.60.120.10">
    <property type="entry name" value="Jelly Rolls"/>
    <property type="match status" value="2"/>
</dbReference>
<organism evidence="1 2">
    <name type="scientific">Pusillibacter faecalis</name>
    <dbReference type="NCBI Taxonomy" id="2714358"/>
    <lineage>
        <taxon>Bacteria</taxon>
        <taxon>Bacillati</taxon>
        <taxon>Bacillota</taxon>
        <taxon>Clostridia</taxon>
        <taxon>Eubacteriales</taxon>
        <taxon>Oscillospiraceae</taxon>
        <taxon>Pusillibacter</taxon>
    </lineage>
</organism>
<gene>
    <name evidence="1" type="ORF">MM59RIKEN_00880</name>
</gene>
<dbReference type="AlphaFoldDB" id="A0A810Q371"/>
<proteinExistence type="predicted"/>
<sequence length="333" mass="38664">MCNKQPDGELLRVHPPVLLKADDPLYRMPDPDSMGYVFLMPEGPRQINEAGDVFYIKDARVAYHDHSRGYETFLIDGGAVESTLNHKQCVMEKGDLMHIRPGVHHGFHHLVENTIWREVFQEIDMYSSCNQRDILRELRPEILADPEFQASRRKRLGTNYREMPLARVVDKHEISQVRPHGCALRSFCFSGMELGLKVGRWETDGVREIWEFRFPKGTTLEFARPFDSSPLYAVMEGAVQADLFDGMDVYTAQERDFLHIPAYTPHSLTIMEENTRIFAYNVQSELLNALEALHAEFTRRPEQMGNWPWIEQVLREYDCWLTGIKFSGQEVNQ</sequence>
<accession>A0A810Q371</accession>
<name>A0A810Q371_9FIRM</name>
<reference evidence="1" key="1">
    <citation type="submission" date="2020-09" db="EMBL/GenBank/DDBJ databases">
        <title>New species isolated from human feces.</title>
        <authorList>
            <person name="Kitahara M."/>
            <person name="Shigeno Y."/>
            <person name="Shime M."/>
            <person name="Matsumoto Y."/>
            <person name="Nakamura S."/>
            <person name="Motooka D."/>
            <person name="Fukuoka S."/>
            <person name="Nishikawa H."/>
            <person name="Benno Y."/>
        </authorList>
    </citation>
    <scope>NUCLEOTIDE SEQUENCE</scope>
    <source>
        <strain evidence="1">MM59</strain>
    </source>
</reference>
<dbReference type="InterPro" id="IPR011051">
    <property type="entry name" value="RmlC_Cupin_sf"/>
</dbReference>
<protein>
    <recommendedName>
        <fullName evidence="3">Cupin domain-containing protein</fullName>
    </recommendedName>
</protein>
<dbReference type="KEGG" id="pfaa:MM59RIKEN_00880"/>
<evidence type="ECO:0000313" key="2">
    <source>
        <dbReference type="Proteomes" id="UP000679848"/>
    </source>
</evidence>
<dbReference type="EMBL" id="AP023420">
    <property type="protein sequence ID" value="BCK82769.1"/>
    <property type="molecule type" value="Genomic_DNA"/>
</dbReference>
<dbReference type="Proteomes" id="UP000679848">
    <property type="component" value="Chromosome"/>
</dbReference>
<dbReference type="CDD" id="cd02208">
    <property type="entry name" value="cupin_RmlC-like"/>
    <property type="match status" value="1"/>
</dbReference>